<organism evidence="1 2">
    <name type="scientific">Providencia manganoxydans</name>
    <dbReference type="NCBI Taxonomy" id="2923283"/>
    <lineage>
        <taxon>Bacteria</taxon>
        <taxon>Pseudomonadati</taxon>
        <taxon>Pseudomonadota</taxon>
        <taxon>Gammaproteobacteria</taxon>
        <taxon>Enterobacterales</taxon>
        <taxon>Morganellaceae</taxon>
        <taxon>Providencia</taxon>
    </lineage>
</organism>
<keyword evidence="2" id="KW-1185">Reference proteome</keyword>
<protein>
    <submittedName>
        <fullName evidence="1">Uncharacterized protein</fullName>
    </submittedName>
</protein>
<evidence type="ECO:0000313" key="1">
    <source>
        <dbReference type="EMBL" id="QQO61783.1"/>
    </source>
</evidence>
<name>A0ABX7AE27_9GAMM</name>
<accession>A0ABX7AE27</accession>
<dbReference type="GeneID" id="92280307"/>
<evidence type="ECO:0000313" key="2">
    <source>
        <dbReference type="Proteomes" id="UP000596157"/>
    </source>
</evidence>
<gene>
    <name evidence="1" type="ORF">JI723_16270</name>
</gene>
<sequence length="51" mass="5822">MNGVIYHTIYALVFFSTLPLSSLSQENLNQLPGLLKFANDYEEKKQGMENN</sequence>
<dbReference type="RefSeq" id="WP_319067406.1">
    <property type="nucleotide sequence ID" value="NZ_CP067099.1"/>
</dbReference>
<dbReference type="EMBL" id="CP067099">
    <property type="protein sequence ID" value="QQO61783.1"/>
    <property type="molecule type" value="Genomic_DNA"/>
</dbReference>
<reference evidence="2" key="1">
    <citation type="submission" date="2021-01" db="EMBL/GenBank/DDBJ databases">
        <title>Providencia vermicola LLDRA6, a soil-borne Mn(II)-oxidizing bacterium, exploits a strategy of superoxide production coupled to hydrogen peroxide consumption to generate Mn oxides, as revealed by transcriptional up-regulation of genes for phenylacetic acid catabolism.</title>
        <authorList>
            <person name="Chen S."/>
            <person name="Ding Z."/>
            <person name="Chen J."/>
            <person name="Luo J."/>
            <person name="Ruan X."/>
            <person name="Li Z."/>
            <person name="Liao F."/>
            <person name="He J."/>
            <person name="Li D."/>
        </authorList>
    </citation>
    <scope>NUCLEOTIDE SEQUENCE [LARGE SCALE GENOMIC DNA]</scope>
    <source>
        <strain evidence="2">LLDRA6</strain>
    </source>
</reference>
<proteinExistence type="predicted"/>
<dbReference type="Proteomes" id="UP000596157">
    <property type="component" value="Chromosome"/>
</dbReference>